<dbReference type="Proteomes" id="UP000406256">
    <property type="component" value="Unassembled WGS sequence"/>
</dbReference>
<organism evidence="1 2">
    <name type="scientific">Pandoraea anhela</name>
    <dbReference type="NCBI Taxonomy" id="2508295"/>
    <lineage>
        <taxon>Bacteria</taxon>
        <taxon>Pseudomonadati</taxon>
        <taxon>Pseudomonadota</taxon>
        <taxon>Betaproteobacteria</taxon>
        <taxon>Burkholderiales</taxon>
        <taxon>Burkholderiaceae</taxon>
        <taxon>Pandoraea</taxon>
    </lineage>
</organism>
<name>A0A5E4UQ77_9BURK</name>
<dbReference type="EMBL" id="CABPSB010000006">
    <property type="protein sequence ID" value="VVE02142.1"/>
    <property type="molecule type" value="Genomic_DNA"/>
</dbReference>
<reference evidence="1 2" key="1">
    <citation type="submission" date="2019-08" db="EMBL/GenBank/DDBJ databases">
        <authorList>
            <person name="Peeters C."/>
        </authorList>
    </citation>
    <scope>NUCLEOTIDE SEQUENCE [LARGE SCALE GENOMIC DNA]</scope>
    <source>
        <strain evidence="1 2">LMG 31108</strain>
    </source>
</reference>
<protein>
    <submittedName>
        <fullName evidence="1">Uncharacterized protein</fullName>
    </submittedName>
</protein>
<dbReference type="OrthoDB" id="9824791at2"/>
<gene>
    <name evidence="1" type="ORF">PAN31108_02187</name>
</gene>
<proteinExistence type="predicted"/>
<evidence type="ECO:0000313" key="1">
    <source>
        <dbReference type="EMBL" id="VVE02142.1"/>
    </source>
</evidence>
<dbReference type="AlphaFoldDB" id="A0A5E4UQ77"/>
<sequence length="318" mass="35473">MTKTELMGPTGFWLETLLKDDHPKREYLPLPDVAARLGCESEYLLDEGIARKLDLYAPVLREGLYAWPVSDRGIPHESQVGSIDAVEPVFCARLQYGEYAALPSTDIEKIKIEQSVTPVGYICPELVMRRVVDWQEEQPQAEQAAMFAERMKRRAKEVAWVLAQPSAASSHGVVRLEMLRVAGGEVERLSEQLNLCGKAHNARGFDESQVRLHPTDQGDGYISTISKNKIMEYPFRGEVSSAIVRAIDAAPEPENFHSVWEELIKLAERKLDPLLGVNADGKIRFRNSKGTTNTYEKSSLAKSLGRAVKAAKSSHKTP</sequence>
<dbReference type="RefSeq" id="WP_150668885.1">
    <property type="nucleotide sequence ID" value="NZ_CABPSB010000006.1"/>
</dbReference>
<evidence type="ECO:0000313" key="2">
    <source>
        <dbReference type="Proteomes" id="UP000406256"/>
    </source>
</evidence>
<accession>A0A5E4UQ77</accession>
<keyword evidence="2" id="KW-1185">Reference proteome</keyword>